<keyword evidence="2" id="KW-0813">Transport</keyword>
<dbReference type="STRING" id="217031.ABB05_20370"/>
<dbReference type="GO" id="GO:0022857">
    <property type="term" value="F:transmembrane transporter activity"/>
    <property type="evidence" value="ECO:0007669"/>
    <property type="project" value="InterPro"/>
</dbReference>
<feature type="transmembrane region" description="Helical" evidence="6">
    <location>
        <begin position="163"/>
        <end position="182"/>
    </location>
</feature>
<gene>
    <name evidence="8" type="ORF">ABB05_20370</name>
</gene>
<evidence type="ECO:0000256" key="3">
    <source>
        <dbReference type="ARBA" id="ARBA00022692"/>
    </source>
</evidence>
<name>A0A177ZHQ8_9BACI</name>
<dbReference type="AlphaFoldDB" id="A0A177ZHQ8"/>
<evidence type="ECO:0000256" key="1">
    <source>
        <dbReference type="ARBA" id="ARBA00004651"/>
    </source>
</evidence>
<dbReference type="InterPro" id="IPR011701">
    <property type="entry name" value="MFS"/>
</dbReference>
<evidence type="ECO:0000256" key="5">
    <source>
        <dbReference type="ARBA" id="ARBA00023136"/>
    </source>
</evidence>
<feature type="transmembrane region" description="Helical" evidence="6">
    <location>
        <begin position="375"/>
        <end position="393"/>
    </location>
</feature>
<dbReference type="InterPro" id="IPR036259">
    <property type="entry name" value="MFS_trans_sf"/>
</dbReference>
<dbReference type="Proteomes" id="UP000077881">
    <property type="component" value="Unassembled WGS sequence"/>
</dbReference>
<dbReference type="InterPro" id="IPR050930">
    <property type="entry name" value="MFS_Vesicular_Transporter"/>
</dbReference>
<keyword evidence="5 6" id="KW-0472">Membrane</keyword>
<feature type="transmembrane region" description="Helical" evidence="6">
    <location>
        <begin position="213"/>
        <end position="232"/>
    </location>
</feature>
<keyword evidence="4 6" id="KW-1133">Transmembrane helix</keyword>
<keyword evidence="9" id="KW-1185">Reference proteome</keyword>
<evidence type="ECO:0000256" key="6">
    <source>
        <dbReference type="SAM" id="Phobius"/>
    </source>
</evidence>
<feature type="transmembrane region" description="Helical" evidence="6">
    <location>
        <begin position="12"/>
        <end position="32"/>
    </location>
</feature>
<feature type="domain" description="Major facilitator superfamily (MFS) profile" evidence="7">
    <location>
        <begin position="10"/>
        <end position="400"/>
    </location>
</feature>
<dbReference type="PANTHER" id="PTHR23506">
    <property type="entry name" value="GH10249P"/>
    <property type="match status" value="1"/>
</dbReference>
<evidence type="ECO:0000313" key="8">
    <source>
        <dbReference type="EMBL" id="OAK67486.1"/>
    </source>
</evidence>
<feature type="transmembrane region" description="Helical" evidence="6">
    <location>
        <begin position="244"/>
        <end position="263"/>
    </location>
</feature>
<sequence>MNAKAISKGPVIIIAIITAISVFGNEMLLIVMPIYWDFFGLTALWQVGIILSMNRIIRLPINSIVGWCYQKISKRTGVLIAVILAILSTYSYGMLKGFWLLLFMRILWGISWSFLRLGGYLTVLTSSDNQTRGQLIGLYNGLWGLGTLFGMLIGGLFADLIGIKWITTLFAILGILTLPFVFRFVPNSLSEEETNRSADKKLAPLTNKAQIKILINGLLVALVVYGIFFSTFSKLLEYQMNQNFIILGFSLGAVAVAGILQSVKLGTDPFIAPFIGRWSDEKFGRIPLLLFAFTLGAILLAVIPLTLPFPLFLILIFAFQLVATIFITASDSLAADAATGPASVKMMTYYTLFVDLGSALGPLISFFILDFIGIRFLYWFTSLLLIIAFIYWLREYLLQKNHRQTETHSLL</sequence>
<evidence type="ECO:0000256" key="2">
    <source>
        <dbReference type="ARBA" id="ARBA00022448"/>
    </source>
</evidence>
<dbReference type="PATRIC" id="fig|217031.6.peg.4423"/>
<proteinExistence type="predicted"/>
<dbReference type="SUPFAM" id="SSF103473">
    <property type="entry name" value="MFS general substrate transporter"/>
    <property type="match status" value="1"/>
</dbReference>
<dbReference type="Gene3D" id="1.20.1250.20">
    <property type="entry name" value="MFS general substrate transporter like domains"/>
    <property type="match status" value="1"/>
</dbReference>
<feature type="transmembrane region" description="Helical" evidence="6">
    <location>
        <begin position="349"/>
        <end position="369"/>
    </location>
</feature>
<dbReference type="PANTHER" id="PTHR23506:SF23">
    <property type="entry name" value="GH10249P"/>
    <property type="match status" value="1"/>
</dbReference>
<reference evidence="8 9" key="1">
    <citation type="submission" date="2015-05" db="EMBL/GenBank/DDBJ databases">
        <title>Comparison of genome.</title>
        <authorList>
            <person name="Zheng Z."/>
            <person name="Sun M."/>
        </authorList>
    </citation>
    <scope>NUCLEOTIDE SEQUENCE [LARGE SCALE GENOMIC DNA]</scope>
    <source>
        <strain evidence="8 9">G25-74</strain>
    </source>
</reference>
<feature type="transmembrane region" description="Helical" evidence="6">
    <location>
        <begin position="309"/>
        <end position="329"/>
    </location>
</feature>
<accession>A0A177ZHQ8</accession>
<evidence type="ECO:0000259" key="7">
    <source>
        <dbReference type="PROSITE" id="PS50850"/>
    </source>
</evidence>
<dbReference type="Pfam" id="PF07690">
    <property type="entry name" value="MFS_1"/>
    <property type="match status" value="2"/>
</dbReference>
<dbReference type="GO" id="GO:0005886">
    <property type="term" value="C:plasma membrane"/>
    <property type="evidence" value="ECO:0007669"/>
    <property type="project" value="UniProtKB-SubCell"/>
</dbReference>
<keyword evidence="3 6" id="KW-0812">Transmembrane</keyword>
<dbReference type="InterPro" id="IPR020846">
    <property type="entry name" value="MFS_dom"/>
</dbReference>
<dbReference type="OrthoDB" id="5338069at2"/>
<dbReference type="EMBL" id="LDJR01000060">
    <property type="protein sequence ID" value="OAK67486.1"/>
    <property type="molecule type" value="Genomic_DNA"/>
</dbReference>
<protein>
    <recommendedName>
        <fullName evidence="7">Major facilitator superfamily (MFS) profile domain-containing protein</fullName>
    </recommendedName>
</protein>
<comment type="subcellular location">
    <subcellularLocation>
        <location evidence="1">Cell membrane</location>
        <topology evidence="1">Multi-pass membrane protein</topology>
    </subcellularLocation>
</comment>
<feature type="transmembrane region" description="Helical" evidence="6">
    <location>
        <begin position="283"/>
        <end position="303"/>
    </location>
</feature>
<organism evidence="8 9">
    <name type="scientific">Lederbergia galactosidilytica</name>
    <dbReference type="NCBI Taxonomy" id="217031"/>
    <lineage>
        <taxon>Bacteria</taxon>
        <taxon>Bacillati</taxon>
        <taxon>Bacillota</taxon>
        <taxon>Bacilli</taxon>
        <taxon>Bacillales</taxon>
        <taxon>Bacillaceae</taxon>
        <taxon>Lederbergia</taxon>
    </lineage>
</organism>
<feature type="transmembrane region" description="Helical" evidence="6">
    <location>
        <begin position="78"/>
        <end position="95"/>
    </location>
</feature>
<comment type="caution">
    <text evidence="8">The sequence shown here is derived from an EMBL/GenBank/DDBJ whole genome shotgun (WGS) entry which is preliminary data.</text>
</comment>
<dbReference type="PROSITE" id="PS50850">
    <property type="entry name" value="MFS"/>
    <property type="match status" value="1"/>
</dbReference>
<feature type="transmembrane region" description="Helical" evidence="6">
    <location>
        <begin position="135"/>
        <end position="157"/>
    </location>
</feature>
<dbReference type="Gene3D" id="1.20.1720.10">
    <property type="entry name" value="Multidrug resistance protein D"/>
    <property type="match status" value="1"/>
</dbReference>
<feature type="transmembrane region" description="Helical" evidence="6">
    <location>
        <begin position="38"/>
        <end position="57"/>
    </location>
</feature>
<dbReference type="RefSeq" id="WP_057982780.1">
    <property type="nucleotide sequence ID" value="NZ_LDJR01000060.1"/>
</dbReference>
<evidence type="ECO:0000313" key="9">
    <source>
        <dbReference type="Proteomes" id="UP000077881"/>
    </source>
</evidence>
<evidence type="ECO:0000256" key="4">
    <source>
        <dbReference type="ARBA" id="ARBA00022989"/>
    </source>
</evidence>